<dbReference type="AlphaFoldDB" id="G0PAD2"/>
<evidence type="ECO:0000313" key="3">
    <source>
        <dbReference type="EMBL" id="EGT49259.1"/>
    </source>
</evidence>
<feature type="signal peptide" evidence="1">
    <location>
        <begin position="1"/>
        <end position="18"/>
    </location>
</feature>
<evidence type="ECO:0000313" key="4">
    <source>
        <dbReference type="Proteomes" id="UP000008068"/>
    </source>
</evidence>
<dbReference type="HOGENOM" id="CLU_078890_3_0_1"/>
<feature type="chain" id="PRO_5003407175" description="T20D4.11-like domain-containing protein" evidence="1">
    <location>
        <begin position="19"/>
        <end position="185"/>
    </location>
</feature>
<keyword evidence="1" id="KW-0732">Signal</keyword>
<feature type="domain" description="T20D4.11-like" evidence="2">
    <location>
        <begin position="21"/>
        <end position="180"/>
    </location>
</feature>
<reference evidence="4" key="1">
    <citation type="submission" date="2011-07" db="EMBL/GenBank/DDBJ databases">
        <authorList>
            <consortium name="Caenorhabditis brenneri Sequencing and Analysis Consortium"/>
            <person name="Wilson R.K."/>
        </authorList>
    </citation>
    <scope>NUCLEOTIDE SEQUENCE [LARGE SCALE GENOMIC DNA]</scope>
    <source>
        <strain evidence="4">PB2801</strain>
    </source>
</reference>
<dbReference type="InParanoid" id="G0PAD2"/>
<dbReference type="InterPro" id="IPR002542">
    <property type="entry name" value="T20D4.11-like_dom"/>
</dbReference>
<organism evidence="4">
    <name type="scientific">Caenorhabditis brenneri</name>
    <name type="common">Nematode worm</name>
    <dbReference type="NCBI Taxonomy" id="135651"/>
    <lineage>
        <taxon>Eukaryota</taxon>
        <taxon>Metazoa</taxon>
        <taxon>Ecdysozoa</taxon>
        <taxon>Nematoda</taxon>
        <taxon>Chromadorea</taxon>
        <taxon>Rhabditida</taxon>
        <taxon>Rhabditina</taxon>
        <taxon>Rhabditomorpha</taxon>
        <taxon>Rhabditoidea</taxon>
        <taxon>Rhabditidae</taxon>
        <taxon>Peloderinae</taxon>
        <taxon>Caenorhabditis</taxon>
    </lineage>
</organism>
<dbReference type="FunCoup" id="G0PAD2">
    <property type="interactions" value="240"/>
</dbReference>
<evidence type="ECO:0000259" key="2">
    <source>
        <dbReference type="Pfam" id="PF01579"/>
    </source>
</evidence>
<dbReference type="EMBL" id="GL380176">
    <property type="protein sequence ID" value="EGT49259.1"/>
    <property type="molecule type" value="Genomic_DNA"/>
</dbReference>
<accession>G0PAD2</accession>
<sequence length="185" mass="20700">MYMNLLIFFGFLVAGSTAKSCIASQGPQAIKCLETFKNVAEAAGNYNLTDPDSTKPTNEVCGKFKRCAPIFACETEPKVTHAVNITILFCDAVGYFTNEFLPCQVKLDSRTTECTRAWDPFPKEIEDKKKMAEIRKEACKNYFGKDNCMREEIIQVCGKESWAGFRKAHLSLNTIIGACDHIDVE</sequence>
<dbReference type="PIRSF" id="PIRSF015697">
    <property type="entry name" value="UCP015697"/>
    <property type="match status" value="1"/>
</dbReference>
<name>G0PAD2_CAEBE</name>
<dbReference type="OrthoDB" id="5835962at2759"/>
<proteinExistence type="predicted"/>
<dbReference type="eggNOG" id="ENOG502THZ8">
    <property type="taxonomic scope" value="Eukaryota"/>
</dbReference>
<dbReference type="PANTHER" id="PTHR21453">
    <property type="entry name" value="DUF19 DOMAIN-CONTAINING PROTEIN-RELATED-RELATED"/>
    <property type="match status" value="1"/>
</dbReference>
<gene>
    <name evidence="3" type="ORF">CAEBREN_14941</name>
</gene>
<dbReference type="PANTHER" id="PTHR21453:SF14">
    <property type="entry name" value="DUF19 DOMAIN-CONTAINING PROTEIN"/>
    <property type="match status" value="1"/>
</dbReference>
<keyword evidence="4" id="KW-1185">Reference proteome</keyword>
<protein>
    <recommendedName>
        <fullName evidence="2">T20D4.11-like domain-containing protein</fullName>
    </recommendedName>
</protein>
<dbReference type="OMA" id="VACENFF"/>
<dbReference type="InterPro" id="IPR016638">
    <property type="entry name" value="UPF0376"/>
</dbReference>
<dbReference type="Pfam" id="PF01579">
    <property type="entry name" value="DUF19"/>
    <property type="match status" value="1"/>
</dbReference>
<evidence type="ECO:0000256" key="1">
    <source>
        <dbReference type="SAM" id="SignalP"/>
    </source>
</evidence>
<dbReference type="Proteomes" id="UP000008068">
    <property type="component" value="Unassembled WGS sequence"/>
</dbReference>